<comment type="subcellular location">
    <subcellularLocation>
        <location evidence="1 7">Nucleus</location>
    </subcellularLocation>
</comment>
<feature type="region of interest" description="Disordered" evidence="8">
    <location>
        <begin position="209"/>
        <end position="236"/>
    </location>
</feature>
<feature type="domain" description="DNA-directed RNA polymerase III subunit RPC3 winged-helix" evidence="11">
    <location>
        <begin position="415"/>
        <end position="484"/>
    </location>
</feature>
<dbReference type="RefSeq" id="XP_048138731.1">
    <property type="nucleotide sequence ID" value="XM_048282774.1"/>
</dbReference>
<evidence type="ECO:0000259" key="10">
    <source>
        <dbReference type="Pfam" id="PF08221"/>
    </source>
</evidence>
<dbReference type="AlphaFoldDB" id="A0A8B8PLJ6"/>
<feature type="region of interest" description="Disordered" evidence="8">
    <location>
        <begin position="1"/>
        <end position="45"/>
    </location>
</feature>
<dbReference type="Proteomes" id="UP000827889">
    <property type="component" value="Chromosome 7"/>
</dbReference>
<dbReference type="InterPro" id="IPR008806">
    <property type="entry name" value="RNA_pol_III_Rpc82_C"/>
</dbReference>
<feature type="domain" description="RNA polymerase III Rpc82 C -terminal" evidence="9">
    <location>
        <begin position="196"/>
        <end position="390"/>
    </location>
</feature>
<organism evidence="12 13">
    <name type="scientific">Rhodamnia argentea</name>
    <dbReference type="NCBI Taxonomy" id="178133"/>
    <lineage>
        <taxon>Eukaryota</taxon>
        <taxon>Viridiplantae</taxon>
        <taxon>Streptophyta</taxon>
        <taxon>Embryophyta</taxon>
        <taxon>Tracheophyta</taxon>
        <taxon>Spermatophyta</taxon>
        <taxon>Magnoliopsida</taxon>
        <taxon>eudicotyledons</taxon>
        <taxon>Gunneridae</taxon>
        <taxon>Pentapetalae</taxon>
        <taxon>rosids</taxon>
        <taxon>malvids</taxon>
        <taxon>Myrtales</taxon>
        <taxon>Myrtaceae</taxon>
        <taxon>Myrtoideae</taxon>
        <taxon>Myrteae</taxon>
        <taxon>Australasian group</taxon>
        <taxon>Rhodamnia</taxon>
    </lineage>
</organism>
<evidence type="ECO:0000313" key="13">
    <source>
        <dbReference type="RefSeq" id="XP_048138731.1"/>
    </source>
</evidence>
<evidence type="ECO:0000256" key="8">
    <source>
        <dbReference type="SAM" id="MobiDB-lite"/>
    </source>
</evidence>
<dbReference type="GeneID" id="115744094"/>
<evidence type="ECO:0000256" key="4">
    <source>
        <dbReference type="ARBA" id="ARBA00022478"/>
    </source>
</evidence>
<dbReference type="GO" id="GO:0006351">
    <property type="term" value="P:DNA-templated transcription"/>
    <property type="evidence" value="ECO:0007669"/>
    <property type="project" value="InterPro"/>
</dbReference>
<accession>A0A8B8PLJ6</accession>
<dbReference type="InterPro" id="IPR039748">
    <property type="entry name" value="RPC3"/>
</dbReference>
<keyword evidence="6 7" id="KW-0539">Nucleus</keyword>
<evidence type="ECO:0000313" key="12">
    <source>
        <dbReference type="Proteomes" id="UP000827889"/>
    </source>
</evidence>
<proteinExistence type="inferred from homology"/>
<evidence type="ECO:0000256" key="2">
    <source>
        <dbReference type="ARBA" id="ARBA00007206"/>
    </source>
</evidence>
<evidence type="ECO:0000259" key="11">
    <source>
        <dbReference type="Pfam" id="PF22536"/>
    </source>
</evidence>
<protein>
    <recommendedName>
        <fullName evidence="3 7">DNA-directed RNA polymerase III subunit RPC3</fullName>
        <shortName evidence="7">RNA polymerase III subunit C3</shortName>
    </recommendedName>
</protein>
<dbReference type="InterPro" id="IPR055207">
    <property type="entry name" value="POLR3C_WHD"/>
</dbReference>
<keyword evidence="12" id="KW-1185">Reference proteome</keyword>
<dbReference type="PANTHER" id="PTHR12949">
    <property type="entry name" value="RNA POLYMERASE III DNA DIRECTED -RELATED"/>
    <property type="match status" value="1"/>
</dbReference>
<keyword evidence="5 7" id="KW-0804">Transcription</keyword>
<comment type="function">
    <text evidence="7">DNA-dependent RNA polymerase catalyzes the transcription of DNA into RNA using the four ribonucleoside triphosphates as substrates. Specific core component of RNA polymerase III which synthesizes small RNAs, such as 5S rRNA and tRNAs.</text>
</comment>
<name>A0A8B8PLJ6_9MYRT</name>
<dbReference type="Gene3D" id="1.10.10.10">
    <property type="entry name" value="Winged helix-like DNA-binding domain superfamily/Winged helix DNA-binding domain"/>
    <property type="match status" value="4"/>
</dbReference>
<evidence type="ECO:0000256" key="5">
    <source>
        <dbReference type="ARBA" id="ARBA00023163"/>
    </source>
</evidence>
<gene>
    <name evidence="13" type="primary">LOC115744094</name>
</gene>
<dbReference type="Pfam" id="PF22536">
    <property type="entry name" value="WHD_POLR3C"/>
    <property type="match status" value="1"/>
</dbReference>
<evidence type="ECO:0000256" key="6">
    <source>
        <dbReference type="ARBA" id="ARBA00023242"/>
    </source>
</evidence>
<dbReference type="FunFam" id="1.10.10.10:FF:000515">
    <property type="entry name" value="DNA-directed RNA polymerase III subunit rpc3"/>
    <property type="match status" value="1"/>
</dbReference>
<dbReference type="InterPro" id="IPR013197">
    <property type="entry name" value="RNA_pol_III_RPC82-rel_HTH"/>
</dbReference>
<reference evidence="13" key="1">
    <citation type="submission" date="2025-08" db="UniProtKB">
        <authorList>
            <consortium name="RefSeq"/>
        </authorList>
    </citation>
    <scope>IDENTIFICATION</scope>
    <source>
        <tissue evidence="13">Leaf</tissue>
    </source>
</reference>
<comment type="similarity">
    <text evidence="2 7">Belongs to the eukaryotic RPC3/POLR3C RNA polymerase subunit family.</text>
</comment>
<dbReference type="FunFam" id="1.10.10.10:FF:000420">
    <property type="entry name" value="RNA polymerase III subunit, putative"/>
    <property type="match status" value="1"/>
</dbReference>
<dbReference type="InterPro" id="IPR036388">
    <property type="entry name" value="WH-like_DNA-bd_sf"/>
</dbReference>
<dbReference type="GO" id="GO:0005666">
    <property type="term" value="C:RNA polymerase III complex"/>
    <property type="evidence" value="ECO:0007669"/>
    <property type="project" value="UniProtKB-UniRule"/>
</dbReference>
<dbReference type="GO" id="GO:0003697">
    <property type="term" value="F:single-stranded DNA binding"/>
    <property type="evidence" value="ECO:0007669"/>
    <property type="project" value="UniProtKB-UniRule"/>
</dbReference>
<dbReference type="KEGG" id="rarg:115744094"/>
<evidence type="ECO:0000256" key="3">
    <source>
        <dbReference type="ARBA" id="ARBA00016689"/>
    </source>
</evidence>
<evidence type="ECO:0000256" key="1">
    <source>
        <dbReference type="ARBA" id="ARBA00004123"/>
    </source>
</evidence>
<dbReference type="PANTHER" id="PTHR12949:SF0">
    <property type="entry name" value="DNA-DIRECTED RNA POLYMERASE III SUBUNIT RPC3"/>
    <property type="match status" value="1"/>
</dbReference>
<sequence length="567" mass="64869">MSFRPSCDPLASSSSSNTWSPLVQRLEQEQEQRQRQQQPRGGGTMVPPSQYGIKYAVHIISSHFGDLVAKVCECLLRRGPLTHRNIVRFMEISASQVKNCLLVLIQQNCVQAFSVEHPGGDEDESRRSTEYMAVFDNIIHRMRFPKFVAVVSQELDKECVELFQGLLQHGRLTLEKMIDRAKSGQEDCPAQDATRETLSKLINARFVERCPDPEPHLSPPSEEEGRARKRTKFSKVAAEPQTIEERVLAAAAPMEAKRFLTIFHTTTEEDGQKTECSFPGVGEKRKCDALESDKELGSDGSQVLWRVNVQEFMHRFRHKACVENVRERLDGGAAVALNAMLETSRSMEKKVKTDNAGPLTINTIYEEVMKGEAGRAMTLDHLRASLVMLGCERGTDESYQIDLKNIIELAQNEEVESVVLKRYGREAYRIFRLLSKANRLIETDKISSTAFVDKTETSKILFRLWKDEFLHMEKVVVTGPRQTQFLLWKVNKSTLWPHVLDEMYHAALNLNLRVAYELEKENELLNLPIEKRSGPLEKRYNRLRTVRLLLESSLMKLDDAIMLFHDF</sequence>
<comment type="subunit">
    <text evidence="7">Component of the RNA polymerase III (Pol III) complex consisting of 17 subunits.</text>
</comment>
<dbReference type="Pfam" id="PF05645">
    <property type="entry name" value="RNA_pol_Rpc82"/>
    <property type="match status" value="1"/>
</dbReference>
<dbReference type="FunFam" id="1.10.10.10:FF:000218">
    <property type="entry name" value="DNA-directed RNA polymerase III subunit RPC3"/>
    <property type="match status" value="1"/>
</dbReference>
<dbReference type="Pfam" id="PF08221">
    <property type="entry name" value="HTH_9"/>
    <property type="match status" value="1"/>
</dbReference>
<feature type="domain" description="RNA polymerase III subunit RPC82-related helix-turn-helix" evidence="10">
    <location>
        <begin position="55"/>
        <end position="114"/>
    </location>
</feature>
<keyword evidence="4 7" id="KW-0240">DNA-directed RNA polymerase</keyword>
<evidence type="ECO:0000256" key="7">
    <source>
        <dbReference type="RuleBase" id="RU367076"/>
    </source>
</evidence>
<evidence type="ECO:0000259" key="9">
    <source>
        <dbReference type="Pfam" id="PF05645"/>
    </source>
</evidence>